<keyword evidence="3" id="KW-1185">Reference proteome</keyword>
<dbReference type="STRING" id="665912.M2RTD7"/>
<reference evidence="2 3" key="1">
    <citation type="journal article" date="2012" name="PLoS Pathog.">
        <title>Diverse lifestyles and strategies of plant pathogenesis encoded in the genomes of eighteen Dothideomycetes fungi.</title>
        <authorList>
            <person name="Ohm R.A."/>
            <person name="Feau N."/>
            <person name="Henrissat B."/>
            <person name="Schoch C.L."/>
            <person name="Horwitz B.A."/>
            <person name="Barry K.W."/>
            <person name="Condon B.J."/>
            <person name="Copeland A.C."/>
            <person name="Dhillon B."/>
            <person name="Glaser F."/>
            <person name="Hesse C.N."/>
            <person name="Kosti I."/>
            <person name="LaButti K."/>
            <person name="Lindquist E.A."/>
            <person name="Lucas S."/>
            <person name="Salamov A.A."/>
            <person name="Bradshaw R.E."/>
            <person name="Ciuffetti L."/>
            <person name="Hamelin R.C."/>
            <person name="Kema G.H.J."/>
            <person name="Lawrence C."/>
            <person name="Scott J.A."/>
            <person name="Spatafora J.W."/>
            <person name="Turgeon B.G."/>
            <person name="de Wit P.J.G.M."/>
            <person name="Zhong S."/>
            <person name="Goodwin S.B."/>
            <person name="Grigoriev I.V."/>
        </authorList>
    </citation>
    <scope>NUCLEOTIDE SEQUENCE [LARGE SCALE GENOMIC DNA]</scope>
    <source>
        <strain evidence="3">ND90Pr / ATCC 201652</strain>
    </source>
</reference>
<proteinExistence type="predicted"/>
<dbReference type="PANTHER" id="PTHR33112">
    <property type="entry name" value="DOMAIN PROTEIN, PUTATIVE-RELATED"/>
    <property type="match status" value="1"/>
</dbReference>
<dbReference type="OrthoDB" id="5428863at2759"/>
<dbReference type="Pfam" id="PF06985">
    <property type="entry name" value="HET"/>
    <property type="match status" value="1"/>
</dbReference>
<dbReference type="AlphaFoldDB" id="M2RTD7"/>
<dbReference type="GeneID" id="19129862"/>
<sequence length="364" mass="41762">MASGSAPHIYSLRARSIDARSIDFDIIRGRMRLCIGKHMKQCVQAAPSTLDLKDLKLIDCEQRRIIQALPSNKYSALSYVWGTNGFGNNDRSIHNKLPTTLPQTIEDALKVTKELDLRYIWIDRYCINQDDDAEKQIQIQQMDLIYQNAFITIVAAAGTDPHFGLPGIGTSRDLQKKAWIKGTCLVSIFPDLKETIKTSKWIQRAWTYQESFFSTRRLVFTTKQVYYECRGVVAYETVDNFEETTYSHMFNAASHSEHHPWRICHHLSAYSWRELSVEADAIRAFEGVFNNFKRKRFPVRQFLGVPIMPAVIRGPSGGQKPARRSRSEAFAAGLSWINSASRTRRTQFTTWSWAGWTAPFVYSN</sequence>
<dbReference type="RefSeq" id="XP_007705914.1">
    <property type="nucleotide sequence ID" value="XM_007707724.1"/>
</dbReference>
<dbReference type="PANTHER" id="PTHR33112:SF1">
    <property type="entry name" value="HETEROKARYON INCOMPATIBILITY DOMAIN-CONTAINING PROTEIN"/>
    <property type="match status" value="1"/>
</dbReference>
<feature type="domain" description="Heterokaryon incompatibility" evidence="1">
    <location>
        <begin position="74"/>
        <end position="210"/>
    </location>
</feature>
<dbReference type="OMA" id="SAYSWRE"/>
<protein>
    <recommendedName>
        <fullName evidence="1">Heterokaryon incompatibility domain-containing protein</fullName>
    </recommendedName>
</protein>
<dbReference type="InterPro" id="IPR010730">
    <property type="entry name" value="HET"/>
</dbReference>
<evidence type="ECO:0000313" key="2">
    <source>
        <dbReference type="EMBL" id="EMD58468.1"/>
    </source>
</evidence>
<dbReference type="Proteomes" id="UP000016934">
    <property type="component" value="Unassembled WGS sequence"/>
</dbReference>
<dbReference type="KEGG" id="bsc:COCSADRAFT_103751"/>
<evidence type="ECO:0000313" key="3">
    <source>
        <dbReference type="Proteomes" id="UP000016934"/>
    </source>
</evidence>
<name>M2RTD7_COCSN</name>
<evidence type="ECO:0000259" key="1">
    <source>
        <dbReference type="Pfam" id="PF06985"/>
    </source>
</evidence>
<gene>
    <name evidence="2" type="ORF">COCSADRAFT_103751</name>
</gene>
<accession>M2RTD7</accession>
<dbReference type="EMBL" id="KB445656">
    <property type="protein sequence ID" value="EMD58468.1"/>
    <property type="molecule type" value="Genomic_DNA"/>
</dbReference>
<organism evidence="2 3">
    <name type="scientific">Cochliobolus sativus (strain ND90Pr / ATCC 201652)</name>
    <name type="common">Common root rot and spot blotch fungus</name>
    <name type="synonym">Bipolaris sorokiniana</name>
    <dbReference type="NCBI Taxonomy" id="665912"/>
    <lineage>
        <taxon>Eukaryota</taxon>
        <taxon>Fungi</taxon>
        <taxon>Dikarya</taxon>
        <taxon>Ascomycota</taxon>
        <taxon>Pezizomycotina</taxon>
        <taxon>Dothideomycetes</taxon>
        <taxon>Pleosporomycetidae</taxon>
        <taxon>Pleosporales</taxon>
        <taxon>Pleosporineae</taxon>
        <taxon>Pleosporaceae</taxon>
        <taxon>Bipolaris</taxon>
    </lineage>
</organism>
<dbReference type="HOGENOM" id="CLU_002639_4_1_1"/>
<reference evidence="3" key="2">
    <citation type="journal article" date="2013" name="PLoS Genet.">
        <title>Comparative genome structure, secondary metabolite, and effector coding capacity across Cochliobolus pathogens.</title>
        <authorList>
            <person name="Condon B.J."/>
            <person name="Leng Y."/>
            <person name="Wu D."/>
            <person name="Bushley K.E."/>
            <person name="Ohm R.A."/>
            <person name="Otillar R."/>
            <person name="Martin J."/>
            <person name="Schackwitz W."/>
            <person name="Grimwood J."/>
            <person name="MohdZainudin N."/>
            <person name="Xue C."/>
            <person name="Wang R."/>
            <person name="Manning V.A."/>
            <person name="Dhillon B."/>
            <person name="Tu Z.J."/>
            <person name="Steffenson B.J."/>
            <person name="Salamov A."/>
            <person name="Sun H."/>
            <person name="Lowry S."/>
            <person name="LaButti K."/>
            <person name="Han J."/>
            <person name="Copeland A."/>
            <person name="Lindquist E."/>
            <person name="Barry K."/>
            <person name="Schmutz J."/>
            <person name="Baker S.E."/>
            <person name="Ciuffetti L.M."/>
            <person name="Grigoriev I.V."/>
            <person name="Zhong S."/>
            <person name="Turgeon B.G."/>
        </authorList>
    </citation>
    <scope>NUCLEOTIDE SEQUENCE [LARGE SCALE GENOMIC DNA]</scope>
    <source>
        <strain evidence="3">ND90Pr / ATCC 201652</strain>
    </source>
</reference>